<accession>A0A8R1Z3C1</accession>
<keyword evidence="1" id="KW-0175">Coiled coil</keyword>
<dbReference type="Gene3D" id="3.40.50.720">
    <property type="entry name" value="NAD(P)-binding Rossmann-like Domain"/>
    <property type="match status" value="1"/>
</dbReference>
<evidence type="ECO:0000313" key="3">
    <source>
        <dbReference type="EnsemblMetazoa" id="PPA41765.1"/>
    </source>
</evidence>
<reference evidence="3" key="2">
    <citation type="submission" date="2022-06" db="UniProtKB">
        <authorList>
            <consortium name="EnsemblMetazoa"/>
        </authorList>
    </citation>
    <scope>IDENTIFICATION</scope>
    <source>
        <strain evidence="3">PS312</strain>
    </source>
</reference>
<dbReference type="Gene3D" id="3.60.10.10">
    <property type="entry name" value="Endonuclease/exonuclease/phosphatase"/>
    <property type="match status" value="1"/>
</dbReference>
<evidence type="ECO:0000256" key="2">
    <source>
        <dbReference type="SAM" id="MobiDB-lite"/>
    </source>
</evidence>
<name>A0A2A6CMK1_PRIPA</name>
<evidence type="ECO:0000313" key="4">
    <source>
        <dbReference type="Proteomes" id="UP000005239"/>
    </source>
</evidence>
<dbReference type="GO" id="GO:0016491">
    <property type="term" value="F:oxidoreductase activity"/>
    <property type="evidence" value="ECO:0000318"/>
    <property type="project" value="GO_Central"/>
</dbReference>
<feature type="region of interest" description="Disordered" evidence="2">
    <location>
        <begin position="1"/>
        <end position="32"/>
    </location>
</feature>
<dbReference type="OrthoDB" id="5864445at2759"/>
<dbReference type="AlphaFoldDB" id="A0A2A6CMK1"/>
<dbReference type="Pfam" id="PF14529">
    <property type="entry name" value="Exo_endo_phos_2"/>
    <property type="match status" value="1"/>
</dbReference>
<gene>
    <name evidence="3" type="primary">WBGene00280134</name>
</gene>
<dbReference type="PANTHER" id="PTHR33395">
    <property type="entry name" value="TRANSCRIPTASE, PUTATIVE-RELATED-RELATED"/>
    <property type="match status" value="1"/>
</dbReference>
<dbReference type="InterPro" id="IPR036691">
    <property type="entry name" value="Endo/exonu/phosph_ase_sf"/>
</dbReference>
<dbReference type="PANTHER" id="PTHR33395:SF21">
    <property type="entry name" value="PERICARDIN"/>
    <property type="match status" value="1"/>
</dbReference>
<feature type="compositionally biased region" description="Low complexity" evidence="2">
    <location>
        <begin position="7"/>
        <end position="22"/>
    </location>
</feature>
<feature type="coiled-coil region" evidence="1">
    <location>
        <begin position="74"/>
        <end position="101"/>
    </location>
</feature>
<keyword evidence="4" id="KW-1185">Reference proteome</keyword>
<dbReference type="Proteomes" id="UP000005239">
    <property type="component" value="Unassembled WGS sequence"/>
</dbReference>
<reference evidence="4" key="1">
    <citation type="journal article" date="2008" name="Nat. Genet.">
        <title>The Pristionchus pacificus genome provides a unique perspective on nematode lifestyle and parasitism.</title>
        <authorList>
            <person name="Dieterich C."/>
            <person name="Clifton S.W."/>
            <person name="Schuster L.N."/>
            <person name="Chinwalla A."/>
            <person name="Delehaunty K."/>
            <person name="Dinkelacker I."/>
            <person name="Fulton L."/>
            <person name="Fulton R."/>
            <person name="Godfrey J."/>
            <person name="Minx P."/>
            <person name="Mitreva M."/>
            <person name="Roeseler W."/>
            <person name="Tian H."/>
            <person name="Witte H."/>
            <person name="Yang S.P."/>
            <person name="Wilson R.K."/>
            <person name="Sommer R.J."/>
        </authorList>
    </citation>
    <scope>NUCLEOTIDE SEQUENCE [LARGE SCALE GENOMIC DNA]</scope>
    <source>
        <strain evidence="4">PS312</strain>
    </source>
</reference>
<accession>A0A2A6CMK1</accession>
<sequence>MAPQEVDSSLSSSSLPDQTSTQPIPPSPTTRFSAFLSPFTRTTDDALPLLELVKEMRSAMKSMQVDHESMRVQLEAVSGKVKVLEEKHDELLRENKELRKKMETVPSPSLTNVTPSLIPSSPIPVIAPSTARTILAPPRMNSSSESDVRAIVETIERERTVVIYGLPEYTSWSPSQRAENDKGLVLDVLNHLGVQAVPTAVFRMPASGPPDPKGRLTKVIMPSTKLQGLMISRRHLLASFRLGRVWMRPSLTKEERVCSVDRPFTYDSPGMSRSSAAKRTSTSQLEANEYFVYCFTESWLRKTDPDGAIIGSFSSNYCVMRCDRGKKRGGESKLDSHEILVVDLRVGTESARIILLYRVPALSQACSEHIWEKLDDYTKCAHPTVIVGDFNLPEIKWPKTTQHYSRASADFIKCCDEIGLVQLIQRPTRKDAFLDLLLSNSNSVVQNVEQLPNYGNSDHSAFSFQLLLAPEEQRAKYVKNFQKADYGKINTLLANIDWIEFFEIKMTVNEMYERFITLLDEIVEKYIPLMRIDSTGKPMPDHIHRLSKRRHLALSQFLMDDKKSSKIKFEKLHAEYNREVTKFQQNLERKIIEANDRKKFYGYIKSKLSNARSSAVDCLIDDMQHQVEPMVEFCPSVAFPVHEKEAGKLEKLQNKVTRLISYKCFGYNFENRPRPEESNEMLNLKSLTYRRKINDFKHAYELLFGNSRLSRNQAHFLTLSKSNLRGAGFKVCKDPFKTKVREKSFANRISNVLYDVLRKGKIPTKYSEFMSVMSKEELRPFSVSVHIVEPGLFKTPITAEANVKARFEEMWRRAPLSAKKEYGDAFYREFSDKVVEGASLFGSTRLNLVVDADFHALTARFPQLRYQPGLDSSLSNSYFLLTDWSARCDNHCGTDVGETADTGMLGAKKMMCSDDEDWFTKKS</sequence>
<organism evidence="3 4">
    <name type="scientific">Pristionchus pacificus</name>
    <name type="common">Parasitic nematode worm</name>
    <dbReference type="NCBI Taxonomy" id="54126"/>
    <lineage>
        <taxon>Eukaryota</taxon>
        <taxon>Metazoa</taxon>
        <taxon>Ecdysozoa</taxon>
        <taxon>Nematoda</taxon>
        <taxon>Chromadorea</taxon>
        <taxon>Rhabditida</taxon>
        <taxon>Rhabditina</taxon>
        <taxon>Diplogasteromorpha</taxon>
        <taxon>Diplogasteroidea</taxon>
        <taxon>Neodiplogasteridae</taxon>
        <taxon>Pristionchus</taxon>
    </lineage>
</organism>
<proteinExistence type="predicted"/>
<protein>
    <submittedName>
        <fullName evidence="3">Endo/exonuclease/phosphatase domain-containing protein</fullName>
    </submittedName>
</protein>
<dbReference type="EnsemblMetazoa" id="PPA41765.1">
    <property type="protein sequence ID" value="PPA41765.1"/>
    <property type="gene ID" value="WBGene00280134"/>
</dbReference>
<evidence type="ECO:0000256" key="1">
    <source>
        <dbReference type="SAM" id="Coils"/>
    </source>
</evidence>
<dbReference type="InterPro" id="IPR005135">
    <property type="entry name" value="Endo/exonuclease/phosphatase"/>
</dbReference>
<dbReference type="GO" id="GO:0008202">
    <property type="term" value="P:steroid metabolic process"/>
    <property type="evidence" value="ECO:0000318"/>
    <property type="project" value="GO_Central"/>
</dbReference>
<dbReference type="SUPFAM" id="SSF56219">
    <property type="entry name" value="DNase I-like"/>
    <property type="match status" value="1"/>
</dbReference>